<reference evidence="3" key="2">
    <citation type="submission" date="2023-02" db="EMBL/GenBank/DDBJ databases">
        <authorList>
            <consortium name="DOE Joint Genome Institute"/>
            <person name="Mondo S.J."/>
            <person name="Chang Y."/>
            <person name="Wang Y."/>
            <person name="Ahrendt S."/>
            <person name="Andreopoulos W."/>
            <person name="Barry K."/>
            <person name="Beard J."/>
            <person name="Benny G.L."/>
            <person name="Blankenship S."/>
            <person name="Bonito G."/>
            <person name="Cuomo C."/>
            <person name="Desiro A."/>
            <person name="Gervers K.A."/>
            <person name="Hundley H."/>
            <person name="Kuo A."/>
            <person name="LaButti K."/>
            <person name="Lang B.F."/>
            <person name="Lipzen A."/>
            <person name="O'Donnell K."/>
            <person name="Pangilinan J."/>
            <person name="Reynolds N."/>
            <person name="Sandor L."/>
            <person name="Smith M.W."/>
            <person name="Tsang A."/>
            <person name="Grigoriev I.V."/>
            <person name="Stajich J.E."/>
            <person name="Spatafora J.W."/>
        </authorList>
    </citation>
    <scope>NUCLEOTIDE SEQUENCE</scope>
    <source>
        <strain evidence="3">RSA 2281</strain>
    </source>
</reference>
<dbReference type="EMBL" id="JAIXMP010000034">
    <property type="protein sequence ID" value="KAI9249716.1"/>
    <property type="molecule type" value="Genomic_DNA"/>
</dbReference>
<reference evidence="3" key="1">
    <citation type="journal article" date="2022" name="IScience">
        <title>Evolution of zygomycete secretomes and the origins of terrestrial fungal ecologies.</title>
        <authorList>
            <person name="Chang Y."/>
            <person name="Wang Y."/>
            <person name="Mondo S."/>
            <person name="Ahrendt S."/>
            <person name="Andreopoulos W."/>
            <person name="Barry K."/>
            <person name="Beard J."/>
            <person name="Benny G.L."/>
            <person name="Blankenship S."/>
            <person name="Bonito G."/>
            <person name="Cuomo C."/>
            <person name="Desiro A."/>
            <person name="Gervers K.A."/>
            <person name="Hundley H."/>
            <person name="Kuo A."/>
            <person name="LaButti K."/>
            <person name="Lang B.F."/>
            <person name="Lipzen A."/>
            <person name="O'Donnell K."/>
            <person name="Pangilinan J."/>
            <person name="Reynolds N."/>
            <person name="Sandor L."/>
            <person name="Smith M.E."/>
            <person name="Tsang A."/>
            <person name="Grigoriev I.V."/>
            <person name="Stajich J.E."/>
            <person name="Spatafora J.W."/>
        </authorList>
    </citation>
    <scope>NUCLEOTIDE SEQUENCE</scope>
    <source>
        <strain evidence="3">RSA 2281</strain>
    </source>
</reference>
<feature type="transmembrane region" description="Helical" evidence="2">
    <location>
        <begin position="6"/>
        <end position="28"/>
    </location>
</feature>
<proteinExistence type="predicted"/>
<feature type="region of interest" description="Disordered" evidence="1">
    <location>
        <begin position="183"/>
        <end position="215"/>
    </location>
</feature>
<keyword evidence="4" id="KW-1185">Reference proteome</keyword>
<comment type="caution">
    <text evidence="3">The sequence shown here is derived from an EMBL/GenBank/DDBJ whole genome shotgun (WGS) entry which is preliminary data.</text>
</comment>
<evidence type="ECO:0000313" key="4">
    <source>
        <dbReference type="Proteomes" id="UP001209540"/>
    </source>
</evidence>
<dbReference type="Proteomes" id="UP001209540">
    <property type="component" value="Unassembled WGS sequence"/>
</dbReference>
<keyword evidence="2" id="KW-1133">Transmembrane helix</keyword>
<evidence type="ECO:0000256" key="2">
    <source>
        <dbReference type="SAM" id="Phobius"/>
    </source>
</evidence>
<keyword evidence="2" id="KW-0812">Transmembrane</keyword>
<dbReference type="AlphaFoldDB" id="A0AAD5JR25"/>
<keyword evidence="2" id="KW-0472">Membrane</keyword>
<sequence length="215" mass="25227">MADGGMIVFYIFSGICAIFSIFMIAWVFKEIFEPLLIYRRVKRYFISKVLHCIYNYFTPKTFKHDPAQPYNKNVTILDQVYCGYCCCNILCVFQIRRFWNRVINDRKFRLFYFCCNCILKKRQQQGGDDVLPFSQQQEAQHLSKMRNNNGESVYYDEEGRHLSLSPPPPVFLKAPPHTFPMSTTISFDSSNNQNYSRGSSNNDDDNREDLSFLSA</sequence>
<evidence type="ECO:0000313" key="3">
    <source>
        <dbReference type="EMBL" id="KAI9249716.1"/>
    </source>
</evidence>
<organism evidence="3 4">
    <name type="scientific">Phascolomyces articulosus</name>
    <dbReference type="NCBI Taxonomy" id="60185"/>
    <lineage>
        <taxon>Eukaryota</taxon>
        <taxon>Fungi</taxon>
        <taxon>Fungi incertae sedis</taxon>
        <taxon>Mucoromycota</taxon>
        <taxon>Mucoromycotina</taxon>
        <taxon>Mucoromycetes</taxon>
        <taxon>Mucorales</taxon>
        <taxon>Lichtheimiaceae</taxon>
        <taxon>Phascolomyces</taxon>
    </lineage>
</organism>
<name>A0AAD5JR25_9FUNG</name>
<accession>A0AAD5JR25</accession>
<evidence type="ECO:0000256" key="1">
    <source>
        <dbReference type="SAM" id="MobiDB-lite"/>
    </source>
</evidence>
<gene>
    <name evidence="3" type="ORF">BDA99DRAFT_542021</name>
</gene>
<protein>
    <submittedName>
        <fullName evidence="3">Uncharacterized protein</fullName>
    </submittedName>
</protein>
<feature type="compositionally biased region" description="Polar residues" evidence="1">
    <location>
        <begin position="183"/>
        <end position="201"/>
    </location>
</feature>